<evidence type="ECO:0000313" key="4">
    <source>
        <dbReference type="EMBL" id="GAV06010.1"/>
    </source>
</evidence>
<dbReference type="InterPro" id="IPR011583">
    <property type="entry name" value="Chitinase_II/V-like_cat"/>
</dbReference>
<dbReference type="Gene3D" id="3.20.20.80">
    <property type="entry name" value="Glycosidases"/>
    <property type="match status" value="1"/>
</dbReference>
<organism evidence="4 5">
    <name type="scientific">Ramazzottius varieornatus</name>
    <name type="common">Water bear</name>
    <name type="synonym">Tardigrade</name>
    <dbReference type="NCBI Taxonomy" id="947166"/>
    <lineage>
        <taxon>Eukaryota</taxon>
        <taxon>Metazoa</taxon>
        <taxon>Ecdysozoa</taxon>
        <taxon>Tardigrada</taxon>
        <taxon>Eutardigrada</taxon>
        <taxon>Parachela</taxon>
        <taxon>Hypsibioidea</taxon>
        <taxon>Ramazzottiidae</taxon>
        <taxon>Ramazzottius</taxon>
    </lineage>
</organism>
<evidence type="ECO:0000256" key="2">
    <source>
        <dbReference type="SAM" id="SignalP"/>
    </source>
</evidence>
<feature type="signal peptide" evidence="2">
    <location>
        <begin position="1"/>
        <end position="21"/>
    </location>
</feature>
<dbReference type="OrthoDB" id="73875at2759"/>
<dbReference type="SMART" id="SM00636">
    <property type="entry name" value="Glyco_18"/>
    <property type="match status" value="1"/>
</dbReference>
<dbReference type="Gene3D" id="3.10.50.10">
    <property type="match status" value="1"/>
</dbReference>
<accession>A0A1D1VX31</accession>
<dbReference type="EMBL" id="BDGG01000013">
    <property type="protein sequence ID" value="GAV06010.1"/>
    <property type="molecule type" value="Genomic_DNA"/>
</dbReference>
<dbReference type="InterPro" id="IPR029070">
    <property type="entry name" value="Chitinase_insertion_sf"/>
</dbReference>
<name>A0A1D1VX31_RAMVA</name>
<sequence length="559" mass="60568">MFRIIVSFAALCGFWIDLSVAETVTCVYQSYAGTRRLEGRLMGDEIPAEYCTHLVYTYASIYQNKIFTQLPSLDEYTDGGYGNLARFAALKQRNPQLKVLIGVGGWVAGGWIFSNMAQTPEGRQEFIQSVQEFCAAHNFDGIFIDWLYPAVGARGGAPDDLSNFASLLTEMRATFDEGSDTSLFIGTTVASAPDYLANYNAEAINNAADLVYVITYDLAGYWNGTITHPSPLFSTDIDALSVDSSIRMWQDAGIDSSKLVLGIPFFARTYRVPNNPAPAESYGGVFSGDGHRGLVSQAPGFLWYFETCSRIALAGYTVVRDQISSVPYAYSNDNLIMYEDVQSVQDKARYARTSKLSGVYLFSIDQDDIKGFCGTPFPLTQAAASVLLNSQKSSPTSSPSQVRTERRNVCASSSKQCQNVVQCLIYPNVNTTVEVCAKDVRCTQPEAILECPVLDNGGKDLSRVTVGDASGGSLTQVVCRDGSATSGNNIRGGGNVAYVCTEGGFLGQSLVEYTCPQGTNFSPKYLKCLLGGSEVATEQGSATRTTRTRNGGSSRRQRA</sequence>
<feature type="compositionally biased region" description="Low complexity" evidence="1">
    <location>
        <begin position="540"/>
        <end position="559"/>
    </location>
</feature>
<dbReference type="InterPro" id="IPR050314">
    <property type="entry name" value="Glycosyl_Hydrlase_18"/>
</dbReference>
<keyword evidence="2" id="KW-0732">Signal</keyword>
<dbReference type="PROSITE" id="PS51910">
    <property type="entry name" value="GH18_2"/>
    <property type="match status" value="1"/>
</dbReference>
<dbReference type="InterPro" id="IPR001223">
    <property type="entry name" value="Glyco_hydro18_cat"/>
</dbReference>
<dbReference type="SUPFAM" id="SSF51445">
    <property type="entry name" value="(Trans)glycosidases"/>
    <property type="match status" value="1"/>
</dbReference>
<dbReference type="AlphaFoldDB" id="A0A1D1VX31"/>
<feature type="chain" id="PRO_5008898931" description="GH18 domain-containing protein" evidence="2">
    <location>
        <begin position="22"/>
        <end position="559"/>
    </location>
</feature>
<dbReference type="PANTHER" id="PTHR11177">
    <property type="entry name" value="CHITINASE"/>
    <property type="match status" value="1"/>
</dbReference>
<keyword evidence="5" id="KW-1185">Reference proteome</keyword>
<dbReference type="PANTHER" id="PTHR11177:SF360">
    <property type="entry name" value="CHITINASE 4-RELATED"/>
    <property type="match status" value="1"/>
</dbReference>
<dbReference type="GO" id="GO:0005576">
    <property type="term" value="C:extracellular region"/>
    <property type="evidence" value="ECO:0007669"/>
    <property type="project" value="TreeGrafter"/>
</dbReference>
<dbReference type="GO" id="GO:0004568">
    <property type="term" value="F:chitinase activity"/>
    <property type="evidence" value="ECO:0007669"/>
    <property type="project" value="TreeGrafter"/>
</dbReference>
<reference evidence="4 5" key="1">
    <citation type="journal article" date="2016" name="Nat. Commun.">
        <title>Extremotolerant tardigrade genome and improved radiotolerance of human cultured cells by tardigrade-unique protein.</title>
        <authorList>
            <person name="Hashimoto T."/>
            <person name="Horikawa D.D."/>
            <person name="Saito Y."/>
            <person name="Kuwahara H."/>
            <person name="Kozuka-Hata H."/>
            <person name="Shin-I T."/>
            <person name="Minakuchi Y."/>
            <person name="Ohishi K."/>
            <person name="Motoyama A."/>
            <person name="Aizu T."/>
            <person name="Enomoto A."/>
            <person name="Kondo K."/>
            <person name="Tanaka S."/>
            <person name="Hara Y."/>
            <person name="Koshikawa S."/>
            <person name="Sagara H."/>
            <person name="Miura T."/>
            <person name="Yokobori S."/>
            <person name="Miyagawa K."/>
            <person name="Suzuki Y."/>
            <person name="Kubo T."/>
            <person name="Oyama M."/>
            <person name="Kohara Y."/>
            <person name="Fujiyama A."/>
            <person name="Arakawa K."/>
            <person name="Katayama T."/>
            <person name="Toyoda A."/>
            <person name="Kunieda T."/>
        </authorList>
    </citation>
    <scope>NUCLEOTIDE SEQUENCE [LARGE SCALE GENOMIC DNA]</scope>
    <source>
        <strain evidence="4 5">YOKOZUNA-1</strain>
    </source>
</reference>
<feature type="region of interest" description="Disordered" evidence="1">
    <location>
        <begin position="539"/>
        <end position="559"/>
    </location>
</feature>
<gene>
    <name evidence="4" type="primary">RvY_16053-1</name>
    <name evidence="4" type="synonym">RvY_16053.1</name>
    <name evidence="4" type="ORF">RvY_16053</name>
</gene>
<dbReference type="InterPro" id="IPR017853">
    <property type="entry name" value="GH"/>
</dbReference>
<dbReference type="GO" id="GO:0005975">
    <property type="term" value="P:carbohydrate metabolic process"/>
    <property type="evidence" value="ECO:0007669"/>
    <property type="project" value="InterPro"/>
</dbReference>
<dbReference type="GO" id="GO:0008061">
    <property type="term" value="F:chitin binding"/>
    <property type="evidence" value="ECO:0007669"/>
    <property type="project" value="InterPro"/>
</dbReference>
<dbReference type="SUPFAM" id="SSF54556">
    <property type="entry name" value="Chitinase insertion domain"/>
    <property type="match status" value="1"/>
</dbReference>
<dbReference type="Proteomes" id="UP000186922">
    <property type="component" value="Unassembled WGS sequence"/>
</dbReference>
<dbReference type="STRING" id="947166.A0A1D1VX31"/>
<dbReference type="Pfam" id="PF00704">
    <property type="entry name" value="Glyco_hydro_18"/>
    <property type="match status" value="1"/>
</dbReference>
<evidence type="ECO:0000313" key="5">
    <source>
        <dbReference type="Proteomes" id="UP000186922"/>
    </source>
</evidence>
<feature type="domain" description="GH18" evidence="3">
    <location>
        <begin position="22"/>
        <end position="390"/>
    </location>
</feature>
<comment type="caution">
    <text evidence="4">The sequence shown here is derived from an EMBL/GenBank/DDBJ whole genome shotgun (WGS) entry which is preliminary data.</text>
</comment>
<dbReference type="GO" id="GO:0006032">
    <property type="term" value="P:chitin catabolic process"/>
    <property type="evidence" value="ECO:0007669"/>
    <property type="project" value="TreeGrafter"/>
</dbReference>
<proteinExistence type="predicted"/>
<evidence type="ECO:0000259" key="3">
    <source>
        <dbReference type="PROSITE" id="PS51910"/>
    </source>
</evidence>
<evidence type="ECO:0000256" key="1">
    <source>
        <dbReference type="SAM" id="MobiDB-lite"/>
    </source>
</evidence>
<protein>
    <recommendedName>
        <fullName evidence="3">GH18 domain-containing protein</fullName>
    </recommendedName>
</protein>